<comment type="subunit">
    <text evidence="7">Binds to RNA polymerase II (RNAPII).</text>
</comment>
<dbReference type="InterPro" id="IPR004130">
    <property type="entry name" value="Gpn"/>
</dbReference>
<evidence type="ECO:0000313" key="9">
    <source>
        <dbReference type="Proteomes" id="UP000515163"/>
    </source>
</evidence>
<evidence type="ECO:0000256" key="7">
    <source>
        <dbReference type="RuleBase" id="RU365059"/>
    </source>
</evidence>
<reference evidence="10" key="1">
    <citation type="submission" date="2025-08" db="UniProtKB">
        <authorList>
            <consortium name="RefSeq"/>
        </authorList>
    </citation>
    <scope>IDENTIFICATION</scope>
    <source>
        <tissue evidence="10">Tentacle</tissue>
    </source>
</reference>
<evidence type="ECO:0000256" key="2">
    <source>
        <dbReference type="ARBA" id="ARBA00005290"/>
    </source>
</evidence>
<dbReference type="Proteomes" id="UP000515163">
    <property type="component" value="Unplaced"/>
</dbReference>
<evidence type="ECO:0000256" key="5">
    <source>
        <dbReference type="ARBA" id="ARBA00022801"/>
    </source>
</evidence>
<dbReference type="CDD" id="cd17872">
    <property type="entry name" value="GPN3"/>
    <property type="match status" value="1"/>
</dbReference>
<dbReference type="InterPro" id="IPR030228">
    <property type="entry name" value="Gpn3"/>
</dbReference>
<dbReference type="InterPro" id="IPR027417">
    <property type="entry name" value="P-loop_NTPase"/>
</dbReference>
<keyword evidence="4 7" id="KW-0547">Nucleotide-binding</keyword>
<feature type="region of interest" description="Disordered" evidence="8">
    <location>
        <begin position="257"/>
        <end position="279"/>
    </location>
</feature>
<dbReference type="Pfam" id="PF03029">
    <property type="entry name" value="ATP_bind_1"/>
    <property type="match status" value="1"/>
</dbReference>
<organism evidence="9 10">
    <name type="scientific">Actinia tenebrosa</name>
    <name type="common">Australian red waratah sea anemone</name>
    <dbReference type="NCBI Taxonomy" id="6105"/>
    <lineage>
        <taxon>Eukaryota</taxon>
        <taxon>Metazoa</taxon>
        <taxon>Cnidaria</taxon>
        <taxon>Anthozoa</taxon>
        <taxon>Hexacorallia</taxon>
        <taxon>Actiniaria</taxon>
        <taxon>Actiniidae</taxon>
        <taxon>Actinia</taxon>
    </lineage>
</organism>
<evidence type="ECO:0000256" key="3">
    <source>
        <dbReference type="ARBA" id="ARBA00014587"/>
    </source>
</evidence>
<evidence type="ECO:0000256" key="4">
    <source>
        <dbReference type="ARBA" id="ARBA00022741"/>
    </source>
</evidence>
<comment type="similarity">
    <text evidence="2 7">Belongs to the GPN-loop GTPase family.</text>
</comment>
<evidence type="ECO:0000256" key="8">
    <source>
        <dbReference type="SAM" id="MobiDB-lite"/>
    </source>
</evidence>
<dbReference type="FunCoup" id="A0A6P8I4V9">
    <property type="interactions" value="928"/>
</dbReference>
<accession>A0A6P8I4V9</accession>
<dbReference type="InParanoid" id="A0A6P8I4V9"/>
<dbReference type="GeneID" id="116296134"/>
<name>A0A6P8I4V9_ACTTE</name>
<comment type="function">
    <text evidence="7">Small GTPase required for proper nuclear import of RNA polymerase II and III (RNAPII and RNAPIII). May act at an RNAP assembly step prior to nuclear import.</text>
</comment>
<protein>
    <recommendedName>
        <fullName evidence="3 7">GPN-loop GTPase 3</fullName>
    </recommendedName>
</protein>
<dbReference type="FunFam" id="3.40.50.300:FF:000616">
    <property type="entry name" value="GPN-loop GTPase 3"/>
    <property type="match status" value="1"/>
</dbReference>
<dbReference type="SUPFAM" id="SSF52540">
    <property type="entry name" value="P-loop containing nucleoside triphosphate hydrolases"/>
    <property type="match status" value="1"/>
</dbReference>
<keyword evidence="5 7" id="KW-0378">Hydrolase</keyword>
<dbReference type="RefSeq" id="XP_031559952.1">
    <property type="nucleotide sequence ID" value="XM_031704092.1"/>
</dbReference>
<dbReference type="KEGG" id="aten:116296134"/>
<keyword evidence="6 7" id="KW-0342">GTP-binding</keyword>
<evidence type="ECO:0000256" key="6">
    <source>
        <dbReference type="ARBA" id="ARBA00023134"/>
    </source>
</evidence>
<dbReference type="AlphaFoldDB" id="A0A6P8I4V9"/>
<dbReference type="Gene3D" id="3.40.50.300">
    <property type="entry name" value="P-loop containing nucleotide triphosphate hydrolases"/>
    <property type="match status" value="1"/>
</dbReference>
<proteinExistence type="inferred from homology"/>
<dbReference type="GO" id="GO:0005525">
    <property type="term" value="F:GTP binding"/>
    <property type="evidence" value="ECO:0007669"/>
    <property type="project" value="UniProtKB-KW"/>
</dbReference>
<evidence type="ECO:0000256" key="1">
    <source>
        <dbReference type="ARBA" id="ARBA00002411"/>
    </source>
</evidence>
<keyword evidence="9" id="KW-1185">Reference proteome</keyword>
<dbReference type="PANTHER" id="PTHR21231:SF7">
    <property type="entry name" value="GPN-LOOP GTPASE 3"/>
    <property type="match status" value="1"/>
</dbReference>
<comment type="function">
    <text evidence="1">Small GTPase required for proper localization of RNA polymerase II (RNAPII). May act at an RNAP assembly step prior to nuclear import.</text>
</comment>
<dbReference type="GO" id="GO:0003924">
    <property type="term" value="F:GTPase activity"/>
    <property type="evidence" value="ECO:0007669"/>
    <property type="project" value="TreeGrafter"/>
</dbReference>
<sequence length="279" mass="31875">MRFAQLVMGPAGSGKSTYCDVIHKHCENIGRSVQVVNLDPAAEHFSYPVAVDIRELVELDDVMEAEDLKLGPNGGLIFCLEYFVKNLEWLQEQLGEGDEDYILFDCPGQIELFTHLPLMRQLVETLQQWDFRVCGVFLIDSQFMVECSKFFSGILSALSAMIQLEIPHVNVMTKMDLLSKKQMQDIERFLDPDPRVLVHELGDGMNKKFWKLNEAIAQMIEDYSMVCFLPLNSNDEDSISQVLDQIDMAIQYGEDTDVRTKDFNEPDKEDDGLNDQDES</sequence>
<feature type="compositionally biased region" description="Acidic residues" evidence="8">
    <location>
        <begin position="267"/>
        <end position="279"/>
    </location>
</feature>
<dbReference type="PANTHER" id="PTHR21231">
    <property type="entry name" value="XPA-BINDING PROTEIN 1-RELATED"/>
    <property type="match status" value="1"/>
</dbReference>
<evidence type="ECO:0000313" key="10">
    <source>
        <dbReference type="RefSeq" id="XP_031559952.1"/>
    </source>
</evidence>
<dbReference type="OrthoDB" id="5839at2759"/>
<feature type="compositionally biased region" description="Basic and acidic residues" evidence="8">
    <location>
        <begin position="257"/>
        <end position="266"/>
    </location>
</feature>
<gene>
    <name evidence="10" type="primary">LOC116296134</name>
</gene>